<accession>A0A6L3MKX2</accession>
<evidence type="ECO:0000313" key="3">
    <source>
        <dbReference type="Proteomes" id="UP000473470"/>
    </source>
</evidence>
<feature type="compositionally biased region" description="Low complexity" evidence="1">
    <location>
        <begin position="66"/>
        <end position="95"/>
    </location>
</feature>
<dbReference type="Proteomes" id="UP000473470">
    <property type="component" value="Unassembled WGS sequence"/>
</dbReference>
<protein>
    <submittedName>
        <fullName evidence="2">Uncharacterized protein</fullName>
    </submittedName>
</protein>
<reference evidence="2 3" key="1">
    <citation type="submission" date="2019-09" db="EMBL/GenBank/DDBJ databases">
        <title>Draft genome sequences of 48 bacterial type strains from the CCUG.</title>
        <authorList>
            <person name="Tunovic T."/>
            <person name="Pineiro-Iglesias B."/>
            <person name="Unosson C."/>
            <person name="Inganas E."/>
            <person name="Ohlen M."/>
            <person name="Cardew S."/>
            <person name="Jensie-Markopoulos S."/>
            <person name="Salva-Serra F."/>
            <person name="Jaen-Luchoro D."/>
            <person name="Karlsson R."/>
            <person name="Svensson-Stadler L."/>
            <person name="Chun J."/>
            <person name="Moore E."/>
        </authorList>
    </citation>
    <scope>NUCLEOTIDE SEQUENCE [LARGE SCALE GENOMIC DNA]</scope>
    <source>
        <strain evidence="2 3">CCUG 65686</strain>
    </source>
</reference>
<dbReference type="AlphaFoldDB" id="A0A6L3MKX2"/>
<organism evidence="2 3">
    <name type="scientific">Burkholderia stagnalis</name>
    <dbReference type="NCBI Taxonomy" id="1503054"/>
    <lineage>
        <taxon>Bacteria</taxon>
        <taxon>Pseudomonadati</taxon>
        <taxon>Pseudomonadota</taxon>
        <taxon>Betaproteobacteria</taxon>
        <taxon>Burkholderiales</taxon>
        <taxon>Burkholderiaceae</taxon>
        <taxon>Burkholderia</taxon>
        <taxon>Burkholderia cepacia complex</taxon>
    </lineage>
</organism>
<evidence type="ECO:0000256" key="1">
    <source>
        <dbReference type="SAM" id="MobiDB-lite"/>
    </source>
</evidence>
<comment type="caution">
    <text evidence="2">The sequence shown here is derived from an EMBL/GenBank/DDBJ whole genome shotgun (WGS) entry which is preliminary data.</text>
</comment>
<feature type="region of interest" description="Disordered" evidence="1">
    <location>
        <begin position="66"/>
        <end position="101"/>
    </location>
</feature>
<evidence type="ECO:0000313" key="2">
    <source>
        <dbReference type="EMBL" id="KAB0631584.1"/>
    </source>
</evidence>
<dbReference type="EMBL" id="VZOK01000113">
    <property type="protein sequence ID" value="KAB0631584.1"/>
    <property type="molecule type" value="Genomic_DNA"/>
</dbReference>
<name>A0A6L3MKX2_9BURK</name>
<gene>
    <name evidence="2" type="ORF">F7R25_35575</name>
</gene>
<proteinExistence type="predicted"/>
<sequence>MTRSPWSVAEERARCNRFTGFISEPGGRFVSQRICVRYRHTAIQNPAKNNALRRTRAAFQQARALQAAPTRDAAAGTRHAPPARTARAPPMPRNARPCRLR</sequence>